<protein>
    <submittedName>
        <fullName evidence="6">Putative Gp21</fullName>
    </submittedName>
</protein>
<reference evidence="6" key="1">
    <citation type="submission" date="2013-07" db="EMBL/GenBank/DDBJ databases">
        <title>Sub-species coevolution in mutualistic symbiosis.</title>
        <authorList>
            <person name="Murfin K."/>
            <person name="Klassen J."/>
            <person name="Lee M."/>
            <person name="Forst S."/>
            <person name="Stock P."/>
            <person name="Goodrich-Blair H."/>
        </authorList>
    </citation>
    <scope>NUCLEOTIDE SEQUENCE [LARGE SCALE GENOMIC DNA]</scope>
    <source>
        <strain evidence="6">Puntauvense</strain>
    </source>
</reference>
<name>A0A077NC86_XENBV</name>
<dbReference type="EMBL" id="CBSW010000044">
    <property type="protein sequence ID" value="CDG95570.1"/>
    <property type="molecule type" value="Genomic_DNA"/>
</dbReference>
<feature type="domain" description="Tape measure protein N-terminal" evidence="5">
    <location>
        <begin position="69"/>
        <end position="258"/>
    </location>
</feature>
<accession>A0A077NC86</accession>
<comment type="caution">
    <text evidence="6">The sequence shown here is derived from an EMBL/GenBank/DDBJ whole genome shotgun (WGS) entry which is preliminary data.</text>
</comment>
<feature type="domain" description="Tail length tape measure" evidence="4">
    <location>
        <begin position="409"/>
        <end position="530"/>
    </location>
</feature>
<evidence type="ECO:0000259" key="4">
    <source>
        <dbReference type="Pfam" id="PF06120"/>
    </source>
</evidence>
<gene>
    <name evidence="6" type="ORF">XBP1_1380002</name>
</gene>
<dbReference type="InterPro" id="IPR009302">
    <property type="entry name" value="Tail_length_tape_measure"/>
</dbReference>
<dbReference type="InterPro" id="IPR013491">
    <property type="entry name" value="Tape_meas_N"/>
</dbReference>
<dbReference type="RefSeq" id="WP_051870544.1">
    <property type="nucleotide sequence ID" value="NZ_CAWLWN010000126.1"/>
</dbReference>
<sequence length="1145" mass="123741">MADHQVGNIVYQVSMDVAQLLTAQRQVNDRLDGLERGMGRADMATRRLEKSMSSLSMVASSLISALYVQQIAKYADSWTTVNNKLVNSKKAHEELGEVTARVFDIAQRSRTSLEATATLYGRLEKATRSLNMGARDLGDMTETINKALIVSGATAAESSSVLVQLSQALAAGALRGEEFNSVSENGIRIMQAIADYLGKDIGQLKAMAAQGKLTSKIVVAAMKESADKIAKEFAKTTSTIEQAFVVANNNVTKFVGESSKVSTAANIFNKSLVALSGNLDVFATAIGMVALAAVAKFNGALAGKVRAMHTSTQASLADARASHANALATEHAAIAANRKALADREQAILAYMVAEAELKAAAGTNAERIATDNLVVAKSRLAIVNLEVATTGKVAAVATAAVGVAAKEASVGLRMLSSAFSLVGGWFGLITIAAGVFYYLYQGAKQAEQGARDYAKSLGDVKETLKNLSVEEVVVSIDKTKNSIKQFEKDLKDAKREVEEWRNELDRLKNNREVMISGQIRFGNLSKENATEYVDSIIAGAQEKLNESTAKIVTTTRDLDQATSNLSKSIDIKNKKVEDTNKLIYEQGQKEIPNNVKEWENAGKTYGEVVELIKTKLSSLGIAIKSVGSDTEEMNKKMEDLKKKAQRNVTIASIPDEIGKRRQEAVYVAEDAGAALGSKDSNEFVALVMQEQELKEAADRRKKAAQEAESAAKKAAEEAENRSKQIANSLKDQREELERLNTGYEENSLEMAKYDVRKAMPEGSSELQIKAAEDLAARIWLANQAKDDKIKASELDVAAHSAKLRKKEEDDLTRMYDKHLIDEKTFQEQMKAIKDKAEEEERQRKVNEAVSPAMKTLGEFDPVQNLINEHDRKIAAITDFEQRHTELKEQAEAARAAIEKKYQEDLATAQWEQWKGQNEMYQFLGDAMESLGQRSANSITGLLTGTQSANDAMRNLALTITNEAVSALVQMGIQQIKNMVIGKTLATASTATTMVQAAAAQAAWAPAALSASIATLGAAAATGTTAYMSSLVASKAFAIAGARKNGGPVSPNGAYRIGEDNKPEIFKANNGHQYMIPGDRGQVISNRDMGKGGGGVSVGDINISFSVQTQGNFSEQDARLMSGMVKKSIYDVLIDERRPGGMLNE</sequence>
<dbReference type="HOGENOM" id="CLU_008236_1_1_6"/>
<dbReference type="Proteomes" id="UP000028511">
    <property type="component" value="Unassembled WGS sequence"/>
</dbReference>
<feature type="region of interest" description="Disordered" evidence="2">
    <location>
        <begin position="698"/>
        <end position="733"/>
    </location>
</feature>
<evidence type="ECO:0000259" key="5">
    <source>
        <dbReference type="Pfam" id="PF20155"/>
    </source>
</evidence>
<dbReference type="Pfam" id="PF20155">
    <property type="entry name" value="TMP_3"/>
    <property type="match status" value="1"/>
</dbReference>
<organism evidence="6">
    <name type="scientific">Xenorhabdus bovienii str. puntauvense</name>
    <dbReference type="NCBI Taxonomy" id="1398201"/>
    <lineage>
        <taxon>Bacteria</taxon>
        <taxon>Pseudomonadati</taxon>
        <taxon>Pseudomonadota</taxon>
        <taxon>Gammaproteobacteria</taxon>
        <taxon>Enterobacterales</taxon>
        <taxon>Morganellaceae</taxon>
        <taxon>Xenorhabdus</taxon>
    </lineage>
</organism>
<feature type="compositionally biased region" description="Basic and acidic residues" evidence="2">
    <location>
        <begin position="698"/>
        <end position="723"/>
    </location>
</feature>
<keyword evidence="3" id="KW-1133">Transmembrane helix</keyword>
<evidence type="ECO:0000256" key="3">
    <source>
        <dbReference type="SAM" id="Phobius"/>
    </source>
</evidence>
<feature type="coiled-coil region" evidence="1">
    <location>
        <begin position="477"/>
        <end position="518"/>
    </location>
</feature>
<evidence type="ECO:0000256" key="2">
    <source>
        <dbReference type="SAM" id="MobiDB-lite"/>
    </source>
</evidence>
<keyword evidence="1" id="KW-0175">Coiled coil</keyword>
<keyword evidence="3" id="KW-0812">Transmembrane</keyword>
<evidence type="ECO:0000313" key="6">
    <source>
        <dbReference type="EMBL" id="CDG95570.1"/>
    </source>
</evidence>
<keyword evidence="3" id="KW-0472">Membrane</keyword>
<evidence type="ECO:0000256" key="1">
    <source>
        <dbReference type="SAM" id="Coils"/>
    </source>
</evidence>
<dbReference type="Pfam" id="PF06120">
    <property type="entry name" value="Phage_HK97_TLTM"/>
    <property type="match status" value="1"/>
</dbReference>
<feature type="transmembrane region" description="Helical" evidence="3">
    <location>
        <begin position="419"/>
        <end position="441"/>
    </location>
</feature>
<feature type="coiled-coil region" evidence="1">
    <location>
        <begin position="877"/>
        <end position="904"/>
    </location>
</feature>
<feature type="coiled-coil region" evidence="1">
    <location>
        <begin position="823"/>
        <end position="850"/>
    </location>
</feature>
<dbReference type="NCBIfam" id="TIGR02675">
    <property type="entry name" value="tape_meas_nterm"/>
    <property type="match status" value="1"/>
</dbReference>
<dbReference type="AlphaFoldDB" id="A0A077NC86"/>
<feature type="transmembrane region" description="Helical" evidence="3">
    <location>
        <begin position="281"/>
        <end position="301"/>
    </location>
</feature>
<proteinExistence type="predicted"/>